<comment type="caution">
    <text evidence="2">The sequence shown here is derived from an EMBL/GenBank/DDBJ whole genome shotgun (WGS) entry which is preliminary data.</text>
</comment>
<dbReference type="HOGENOM" id="CLU_107462_2_0_10"/>
<dbReference type="RefSeq" id="WP_007557983.1">
    <property type="nucleotide sequence ID" value="NZ_DS990118.1"/>
</dbReference>
<feature type="domain" description="YopX protein" evidence="1">
    <location>
        <begin position="6"/>
        <end position="142"/>
    </location>
</feature>
<dbReference type="EMBL" id="ABQC02000020">
    <property type="protein sequence ID" value="EDY95313.1"/>
    <property type="molecule type" value="Genomic_DNA"/>
</dbReference>
<organism evidence="2 3">
    <name type="scientific">Phocaeicola plebeius (strain DSM 17135 / JCM 12973 / CCUG 54634 / M2)</name>
    <name type="common">Bacteroides plebeius</name>
    <dbReference type="NCBI Taxonomy" id="484018"/>
    <lineage>
        <taxon>Bacteria</taxon>
        <taxon>Pseudomonadati</taxon>
        <taxon>Bacteroidota</taxon>
        <taxon>Bacteroidia</taxon>
        <taxon>Bacteroidales</taxon>
        <taxon>Bacteroidaceae</taxon>
        <taxon>Phocaeicola</taxon>
    </lineage>
</organism>
<evidence type="ECO:0000313" key="3">
    <source>
        <dbReference type="Proteomes" id="UP000003452"/>
    </source>
</evidence>
<dbReference type="Proteomes" id="UP000003452">
    <property type="component" value="Unassembled WGS sequence"/>
</dbReference>
<evidence type="ECO:0000313" key="2">
    <source>
        <dbReference type="EMBL" id="EDY95313.1"/>
    </source>
</evidence>
<reference evidence="2 3" key="2">
    <citation type="submission" date="2008-08" db="EMBL/GenBank/DDBJ databases">
        <authorList>
            <person name="Fulton L."/>
            <person name="Clifton S."/>
            <person name="Fulton B."/>
            <person name="Xu J."/>
            <person name="Minx P."/>
            <person name="Pepin K.H."/>
            <person name="Johnson M."/>
            <person name="Thiruvilangam P."/>
            <person name="Bhonagiri V."/>
            <person name="Nash W.E."/>
            <person name="Mardis E.R."/>
            <person name="Wilson R.K."/>
        </authorList>
    </citation>
    <scope>NUCLEOTIDE SEQUENCE [LARGE SCALE GENOMIC DNA]</scope>
    <source>
        <strain evidence="3">DSM 17135 / JCM 12973 / M2</strain>
    </source>
</reference>
<evidence type="ECO:0000259" key="1">
    <source>
        <dbReference type="Pfam" id="PF09643"/>
    </source>
</evidence>
<proteinExistence type="predicted"/>
<dbReference type="InterPro" id="IPR023385">
    <property type="entry name" value="YopX-like_C"/>
</dbReference>
<dbReference type="Pfam" id="PF09643">
    <property type="entry name" value="YopX"/>
    <property type="match status" value="1"/>
</dbReference>
<sequence length="143" mass="16162">MKHEIKFRGKCFNNGLWIDGDLITSLTPKGKMTKCPAIHTTYGTIGTFFVQSETVGQYIGLRDKNGKEAYIGDIVRFTPKVLNIIGSGYVKTDYELLAVIDTDEYNHSILCILHDKGRFKKGEFYHIEGVLNGEIIGNQYDNH</sequence>
<dbReference type="OrthoDB" id="1809393at2"/>
<name>B5D099_PHOPM</name>
<dbReference type="AlphaFoldDB" id="B5D099"/>
<protein>
    <recommendedName>
        <fullName evidence="1">YopX protein domain-containing protein</fullName>
    </recommendedName>
</protein>
<gene>
    <name evidence="2" type="ORF">BACPLE_02422</name>
</gene>
<dbReference type="GeneID" id="43183212"/>
<dbReference type="eggNOG" id="ENOG5033ART">
    <property type="taxonomic scope" value="Bacteria"/>
</dbReference>
<accession>B5D099</accession>
<dbReference type="SUPFAM" id="SSF159006">
    <property type="entry name" value="YopX-like"/>
    <property type="match status" value="1"/>
</dbReference>
<dbReference type="Gene3D" id="2.30.30.290">
    <property type="entry name" value="YopX-like domains"/>
    <property type="match status" value="1"/>
</dbReference>
<reference evidence="2 3" key="1">
    <citation type="submission" date="2008-08" db="EMBL/GenBank/DDBJ databases">
        <title>Draft genome sequence of Bacteroides plebeius (DSM 17135).</title>
        <authorList>
            <person name="Sudarsanam P."/>
            <person name="Ley R."/>
            <person name="Guruge J."/>
            <person name="Turnbaugh P.J."/>
            <person name="Mahowald M."/>
            <person name="Liep D."/>
            <person name="Gordon J."/>
        </authorList>
    </citation>
    <scope>NUCLEOTIDE SEQUENCE [LARGE SCALE GENOMIC DNA]</scope>
    <source>
        <strain evidence="3">DSM 17135 / JCM 12973 / M2</strain>
    </source>
</reference>
<dbReference type="InterPro" id="IPR019096">
    <property type="entry name" value="YopX_protein"/>
</dbReference>